<protein>
    <submittedName>
        <fullName evidence="2">Uncharacterized protein</fullName>
    </submittedName>
</protein>
<accession>A0AAE3VII2</accession>
<evidence type="ECO:0000313" key="2">
    <source>
        <dbReference type="EMBL" id="MDQ0291031.1"/>
    </source>
</evidence>
<dbReference type="EMBL" id="JAUSVL010000001">
    <property type="protein sequence ID" value="MDQ0291031.1"/>
    <property type="molecule type" value="Genomic_DNA"/>
</dbReference>
<dbReference type="AlphaFoldDB" id="A0AAE3VII2"/>
<organism evidence="2 3">
    <name type="scientific">Oligosphaera ethanolica</name>
    <dbReference type="NCBI Taxonomy" id="760260"/>
    <lineage>
        <taxon>Bacteria</taxon>
        <taxon>Pseudomonadati</taxon>
        <taxon>Lentisphaerota</taxon>
        <taxon>Oligosphaeria</taxon>
        <taxon>Oligosphaerales</taxon>
        <taxon>Oligosphaeraceae</taxon>
        <taxon>Oligosphaera</taxon>
    </lineage>
</organism>
<evidence type="ECO:0000313" key="3">
    <source>
        <dbReference type="Proteomes" id="UP001238163"/>
    </source>
</evidence>
<keyword evidence="3" id="KW-1185">Reference proteome</keyword>
<feature type="region of interest" description="Disordered" evidence="1">
    <location>
        <begin position="22"/>
        <end position="49"/>
    </location>
</feature>
<dbReference type="RefSeq" id="WP_307263234.1">
    <property type="nucleotide sequence ID" value="NZ_JAUSVL010000001.1"/>
</dbReference>
<dbReference type="Proteomes" id="UP001238163">
    <property type="component" value="Unassembled WGS sequence"/>
</dbReference>
<proteinExistence type="predicted"/>
<reference evidence="2" key="1">
    <citation type="submission" date="2023-07" db="EMBL/GenBank/DDBJ databases">
        <title>Genomic Encyclopedia of Type Strains, Phase IV (KMG-IV): sequencing the most valuable type-strain genomes for metagenomic binning, comparative biology and taxonomic classification.</title>
        <authorList>
            <person name="Goeker M."/>
        </authorList>
    </citation>
    <scope>NUCLEOTIDE SEQUENCE</scope>
    <source>
        <strain evidence="2">DSM 24202</strain>
    </source>
</reference>
<name>A0AAE3VII2_9BACT</name>
<comment type="caution">
    <text evidence="2">The sequence shown here is derived from an EMBL/GenBank/DDBJ whole genome shotgun (WGS) entry which is preliminary data.</text>
</comment>
<evidence type="ECO:0000256" key="1">
    <source>
        <dbReference type="SAM" id="MobiDB-lite"/>
    </source>
</evidence>
<gene>
    <name evidence="2" type="ORF">J3R75_003138</name>
</gene>
<sequence length="130" mass="13945">MSDEAIDISKLAAALGRRGGKAKTEKKVASSRENVKKAREAKTPGKQSKVAAAVNAKRWAIVITEDRERGRLLWGEAALPGDAVIVGTVERDRKCGALLKLPGDQWAMGTAGVIKRLPAEKVAAVFRRSI</sequence>
<feature type="compositionally biased region" description="Basic and acidic residues" evidence="1">
    <location>
        <begin position="22"/>
        <end position="43"/>
    </location>
</feature>